<dbReference type="PANTHER" id="PTHR23015">
    <property type="entry name" value="UNCHARACTERIZED C.ELEGANS PROTEIN"/>
    <property type="match status" value="1"/>
</dbReference>
<name>E3MPF2_CAERE</name>
<evidence type="ECO:0000313" key="1">
    <source>
        <dbReference type="EMBL" id="EFP06552.1"/>
    </source>
</evidence>
<dbReference type="InterPro" id="IPR002900">
    <property type="entry name" value="DUF38/FTH_CAE_spp"/>
</dbReference>
<gene>
    <name evidence="1" type="ORF">CRE_08378</name>
</gene>
<dbReference type="AlphaFoldDB" id="E3MPF2"/>
<dbReference type="InterPro" id="IPR040161">
    <property type="entry name" value="FB224"/>
</dbReference>
<organism evidence="2">
    <name type="scientific">Caenorhabditis remanei</name>
    <name type="common">Caenorhabditis vulgaris</name>
    <dbReference type="NCBI Taxonomy" id="31234"/>
    <lineage>
        <taxon>Eukaryota</taxon>
        <taxon>Metazoa</taxon>
        <taxon>Ecdysozoa</taxon>
        <taxon>Nematoda</taxon>
        <taxon>Chromadorea</taxon>
        <taxon>Rhabditida</taxon>
        <taxon>Rhabditina</taxon>
        <taxon>Rhabditomorpha</taxon>
        <taxon>Rhabditoidea</taxon>
        <taxon>Rhabditidae</taxon>
        <taxon>Peloderinae</taxon>
        <taxon>Caenorhabditis</taxon>
    </lineage>
</organism>
<dbReference type="Pfam" id="PF01827">
    <property type="entry name" value="FTH"/>
    <property type="match status" value="1"/>
</dbReference>
<dbReference type="PANTHER" id="PTHR23015:SF25">
    <property type="entry name" value="DUF38 DOMAIN-CONTAINING PROTEIN-RELATED"/>
    <property type="match status" value="1"/>
</dbReference>
<dbReference type="EMBL" id="DS268463">
    <property type="protein sequence ID" value="EFP06552.1"/>
    <property type="molecule type" value="Genomic_DNA"/>
</dbReference>
<proteinExistence type="predicted"/>
<dbReference type="Proteomes" id="UP000008281">
    <property type="component" value="Unassembled WGS sequence"/>
</dbReference>
<reference evidence="1" key="1">
    <citation type="submission" date="2007-07" db="EMBL/GenBank/DDBJ databases">
        <title>PCAP assembly of the Caenorhabditis remanei genome.</title>
        <authorList>
            <consortium name="The Caenorhabditis remanei Sequencing Consortium"/>
            <person name="Wilson R.K."/>
        </authorList>
    </citation>
    <scope>NUCLEOTIDE SEQUENCE [LARGE SCALE GENOMIC DNA]</scope>
    <source>
        <strain evidence="1">PB4641</strain>
    </source>
</reference>
<accession>E3MPF2</accession>
<sequence>MTIVLVNKEREFSADSENSPVDKISTKDDPGSYDLEKVLDCYRVEYQKHNDGSTLKFKRSDNRTIQVNNPKKELVHFLRHQSDILERFSLSDDLMESIHNCLKSRDALLKVEELTLEVNCSEHLNMVVKHLHPDYLQDIRIFNVAEEDIPKLWNLKDLSESTQWEKAKTLHIEGICVNIPILNLLHFSIVDVSVSVITTSDAIWLRNVRDFLQFIIVSKLVPFQTAIHSSKFHSFLIRFQYFENEKKISDSFGQWFCQTETLDGDRFVWWFSTKGSGHAVRVIFQQNRFFKFTRVKLKMAPDDILIIR</sequence>
<dbReference type="HOGENOM" id="CLU_903832_0_0_1"/>
<evidence type="ECO:0000313" key="2">
    <source>
        <dbReference type="Proteomes" id="UP000008281"/>
    </source>
</evidence>
<dbReference type="GO" id="GO:0045087">
    <property type="term" value="P:innate immune response"/>
    <property type="evidence" value="ECO:0007669"/>
    <property type="project" value="TreeGrafter"/>
</dbReference>
<keyword evidence="2" id="KW-1185">Reference proteome</keyword>
<protein>
    <submittedName>
        <fullName evidence="1">Uncharacterized protein</fullName>
    </submittedName>
</protein>